<dbReference type="InterPro" id="IPR036511">
    <property type="entry name" value="TGT-like_sf"/>
</dbReference>
<protein>
    <recommendedName>
        <fullName evidence="1">tRNA-guanine(15) transglycosylase-like domain-containing protein</fullName>
    </recommendedName>
</protein>
<dbReference type="GO" id="GO:0006400">
    <property type="term" value="P:tRNA modification"/>
    <property type="evidence" value="ECO:0007669"/>
    <property type="project" value="InterPro"/>
</dbReference>
<organism evidence="2 3">
    <name type="scientific">Spodoptera exigua</name>
    <name type="common">Beet armyworm</name>
    <name type="synonym">Noctua fulgens</name>
    <dbReference type="NCBI Taxonomy" id="7107"/>
    <lineage>
        <taxon>Eukaryota</taxon>
        <taxon>Metazoa</taxon>
        <taxon>Ecdysozoa</taxon>
        <taxon>Arthropoda</taxon>
        <taxon>Hexapoda</taxon>
        <taxon>Insecta</taxon>
        <taxon>Pterygota</taxon>
        <taxon>Neoptera</taxon>
        <taxon>Endopterygota</taxon>
        <taxon>Lepidoptera</taxon>
        <taxon>Glossata</taxon>
        <taxon>Ditrysia</taxon>
        <taxon>Noctuoidea</taxon>
        <taxon>Noctuidae</taxon>
        <taxon>Amphipyrinae</taxon>
        <taxon>Spodoptera</taxon>
    </lineage>
</organism>
<dbReference type="PANTHER" id="PTHR46064">
    <property type="entry name" value="QUEUINE TRNA-RIBOSYLTRANSFERASE ACCESSORY SUBUNIT 2"/>
    <property type="match status" value="1"/>
</dbReference>
<dbReference type="EMBL" id="JACEFF010000220">
    <property type="protein sequence ID" value="KAH9641624.1"/>
    <property type="molecule type" value="Genomic_DNA"/>
</dbReference>
<dbReference type="InterPro" id="IPR050852">
    <property type="entry name" value="Queuine_tRNA-ribosyltrfase"/>
</dbReference>
<gene>
    <name evidence="2" type="ORF">HF086_009227</name>
</gene>
<name>A0A922MRN8_SPOEX</name>
<evidence type="ECO:0000259" key="1">
    <source>
        <dbReference type="Pfam" id="PF01702"/>
    </source>
</evidence>
<dbReference type="Pfam" id="PF01702">
    <property type="entry name" value="TGT"/>
    <property type="match status" value="1"/>
</dbReference>
<proteinExistence type="predicted"/>
<comment type="caution">
    <text evidence="2">The sequence shown here is derived from an EMBL/GenBank/DDBJ whole genome shotgun (WGS) entry which is preliminary data.</text>
</comment>
<evidence type="ECO:0000313" key="2">
    <source>
        <dbReference type="EMBL" id="KAH9641624.1"/>
    </source>
</evidence>
<dbReference type="SUPFAM" id="SSF51713">
    <property type="entry name" value="tRNA-guanine transglycosylase"/>
    <property type="match status" value="1"/>
</dbReference>
<reference evidence="2" key="1">
    <citation type="journal article" date="2021" name="G3 (Bethesda)">
        <title>Genome and transcriptome analysis of the beet armyworm Spodoptera exigua reveals targets for pest control. .</title>
        <authorList>
            <person name="Simon S."/>
            <person name="Breeschoten T."/>
            <person name="Jansen H.J."/>
            <person name="Dirks R.P."/>
            <person name="Schranz M.E."/>
            <person name="Ros V.I.D."/>
        </authorList>
    </citation>
    <scope>NUCLEOTIDE SEQUENCE</scope>
    <source>
        <strain evidence="2">TB_SE_WUR_2020</strain>
    </source>
</reference>
<dbReference type="Proteomes" id="UP000814243">
    <property type="component" value="Unassembled WGS sequence"/>
</dbReference>
<dbReference type="InterPro" id="IPR002616">
    <property type="entry name" value="tRNA_ribo_trans-like"/>
</dbReference>
<dbReference type="Gene3D" id="3.20.20.105">
    <property type="entry name" value="Queuine tRNA-ribosyltransferase-like"/>
    <property type="match status" value="1"/>
</dbReference>
<evidence type="ECO:0000313" key="3">
    <source>
        <dbReference type="Proteomes" id="UP000814243"/>
    </source>
</evidence>
<dbReference type="PANTHER" id="PTHR46064:SF1">
    <property type="entry name" value="QUEUINE TRNA-RIBOSYLTRANSFERASE ACCESSORY SUBUNIT 2"/>
    <property type="match status" value="1"/>
</dbReference>
<feature type="domain" description="tRNA-guanine(15) transglycosylase-like" evidence="1">
    <location>
        <begin position="13"/>
        <end position="234"/>
    </location>
</feature>
<sequence length="252" mass="27619">MRFSIKHATLGSERVGTLTGFTKSPATVIETPTAALFTQSYGGSVLHLTAEVLAKVFSTPQLLWVPVSNSLQLEPGMKAQGEGVAKFVGLPQHLTCVSAHNMNEVTPSGHFELEKVPLWTKNGKKMVNADRYMDLMEVYKPEIILAIADGRTALNEGYKRIMKSLDRSCNMLDTCVYRYKASKQFRYSALIGVIVATGMPKRCNESIEHILKYKDDLTGVALAGLTDGTDEANYLALARIESILKTVSVSIS</sequence>
<accession>A0A922MRN8</accession>
<dbReference type="AlphaFoldDB" id="A0A922MRN8"/>